<name>A0ABY2ZAY2_9GAMM</name>
<dbReference type="EMBL" id="VHJB01000090">
    <property type="protein sequence ID" value="TPV30117.1"/>
    <property type="molecule type" value="Genomic_DNA"/>
</dbReference>
<proteinExistence type="predicted"/>
<comment type="caution">
    <text evidence="1">The sequence shown here is derived from an EMBL/GenBank/DDBJ whole genome shotgun (WGS) entry which is preliminary data.</text>
</comment>
<reference evidence="1 2" key="1">
    <citation type="submission" date="2019-06" db="EMBL/GenBank/DDBJ databases">
        <title>Taxogenomics and systematics of the genus Pantoea.</title>
        <authorList>
            <person name="Tambong J.T."/>
        </authorList>
    </citation>
    <scope>NUCLEOTIDE SEQUENCE [LARGE SCALE GENOMIC DNA]</scope>
    <source>
        <strain evidence="1 2">LMG 24197</strain>
    </source>
</reference>
<sequence>MNFLKRFSKDYRRITSRHNIPYAQVAGSNSRNDISSVVIPTVGADFIEEAILSATFAARYAPELREIVIVTDQPASAFTNLPEKARVVTLDIQIPNPSHRYAQIYKSRLLKMQAPLSASPDSTGVLMIDSDLNLLKMPSYQLEKFSLYSCFRNGRMGAKFEKRGYQNVPAYYANSVRPGLEQHVNSAFLAATYFTWQRLCPLWVNLFNDTWETLPDDQPPTDQPPLSAALDTLDYQTVNLGDWTNWPVSKKIGGTPSVIPKEVIGAHGGFPLSEWQKYLDNPDQPLLFRGQDYTRKVRYLTDEEKRAGVSS</sequence>
<dbReference type="GeneID" id="90523620"/>
<organism evidence="1 2">
    <name type="scientific">Pantoea eucalypti</name>
    <dbReference type="NCBI Taxonomy" id="470933"/>
    <lineage>
        <taxon>Bacteria</taxon>
        <taxon>Pseudomonadati</taxon>
        <taxon>Pseudomonadota</taxon>
        <taxon>Gammaproteobacteria</taxon>
        <taxon>Enterobacterales</taxon>
        <taxon>Erwiniaceae</taxon>
        <taxon>Pantoea</taxon>
    </lineage>
</organism>
<evidence type="ECO:0000313" key="2">
    <source>
        <dbReference type="Proteomes" id="UP000315469"/>
    </source>
</evidence>
<protein>
    <recommendedName>
        <fullName evidence="3">Glycosyltransferase family 8 protein</fullName>
    </recommendedName>
</protein>
<gene>
    <name evidence="1" type="ORF">FJW02_20700</name>
</gene>
<dbReference type="RefSeq" id="WP_140916554.1">
    <property type="nucleotide sequence ID" value="NZ_CP045723.1"/>
</dbReference>
<dbReference type="Proteomes" id="UP000315469">
    <property type="component" value="Unassembled WGS sequence"/>
</dbReference>
<accession>A0ABY2ZAY2</accession>
<evidence type="ECO:0008006" key="3">
    <source>
        <dbReference type="Google" id="ProtNLM"/>
    </source>
</evidence>
<keyword evidence="2" id="KW-1185">Reference proteome</keyword>
<evidence type="ECO:0000313" key="1">
    <source>
        <dbReference type="EMBL" id="TPV30117.1"/>
    </source>
</evidence>